<evidence type="ECO:0000313" key="1">
    <source>
        <dbReference type="EMBL" id="OAP53767.1"/>
    </source>
</evidence>
<keyword evidence="2" id="KW-1185">Reference proteome</keyword>
<dbReference type="GeneID" id="30016199"/>
<protein>
    <submittedName>
        <fullName evidence="1">Uncharacterized protein</fullName>
    </submittedName>
</protein>
<dbReference type="AlphaFoldDB" id="A0A178Z242"/>
<dbReference type="EMBL" id="LVYI01000025">
    <property type="protein sequence ID" value="OAP53767.1"/>
    <property type="molecule type" value="Genomic_DNA"/>
</dbReference>
<evidence type="ECO:0000313" key="2">
    <source>
        <dbReference type="Proteomes" id="UP000078343"/>
    </source>
</evidence>
<organism evidence="1 2">
    <name type="scientific">Fonsecaea erecta</name>
    <dbReference type="NCBI Taxonomy" id="1367422"/>
    <lineage>
        <taxon>Eukaryota</taxon>
        <taxon>Fungi</taxon>
        <taxon>Dikarya</taxon>
        <taxon>Ascomycota</taxon>
        <taxon>Pezizomycotina</taxon>
        <taxon>Eurotiomycetes</taxon>
        <taxon>Chaetothyriomycetidae</taxon>
        <taxon>Chaetothyriales</taxon>
        <taxon>Herpotrichiellaceae</taxon>
        <taxon>Fonsecaea</taxon>
    </lineage>
</organism>
<accession>A0A178Z242</accession>
<sequence length="493" mass="55515">MGLSISDIPSPINGCGQLITSVSNDGRTIHVLAGHEESDNFADMTFLTGAACEFMPSPLVGEDDQYRCNLHHIFGLSLTFHIRLDYARQMEPPDLGEKETTISTFLNKDTLREIEVIADCTSRLSGQVPEYDCDCAQCQSSFITKSGIRVGDNLPVQRNVIIDDIHATVFDIHRSPRSLRVQYSPSFTHSLIDIDLANTLGHRLHRNEHHHDGKPINVIMTLAKPGYFALSHVIQCLPCTFQVSGKGIIVLSDDDVRRLHSQSEYWDRCGQVSRRVGKEAERILEGSHLREAGLSRVIFHATDGTKYPTWVICGTNLPCSEISQALLRLMEPKGQASELISLQVEDEFGRIEDIGFRPVDDLHYVYFDSGLRTGDVFRVSITVRDWQHRSLSKEEGILPRDYGVYDNVILAFHNGTGAKLCLRLSEQEENFVSERIVRKLSITETTDLFGILDFNKMLRIPEGTKEPDLTYGREAAQDIFKRPFRQQPPVGDS</sequence>
<dbReference type="Proteomes" id="UP000078343">
    <property type="component" value="Unassembled WGS sequence"/>
</dbReference>
<proteinExistence type="predicted"/>
<dbReference type="RefSeq" id="XP_018687134.1">
    <property type="nucleotide sequence ID" value="XM_018843536.1"/>
</dbReference>
<gene>
    <name evidence="1" type="ORF">AYL99_12033</name>
</gene>
<reference evidence="1 2" key="1">
    <citation type="submission" date="2016-04" db="EMBL/GenBank/DDBJ databases">
        <title>Draft genome of Fonsecaea erecta CBS 125763.</title>
        <authorList>
            <person name="Weiss V.A."/>
            <person name="Vicente V.A."/>
            <person name="Raittz R.T."/>
            <person name="Moreno L.F."/>
            <person name="De Souza E.M."/>
            <person name="Pedrosa F.O."/>
            <person name="Steffens M.B."/>
            <person name="Faoro H."/>
            <person name="Tadra-Sfeir M.Z."/>
            <person name="Najafzadeh M.J."/>
            <person name="Felipe M.S."/>
            <person name="Teixeira M."/>
            <person name="Sun J."/>
            <person name="Xi L."/>
            <person name="Gomes R."/>
            <person name="De Azevedo C.M."/>
            <person name="Salgado C.G."/>
            <person name="Da Silva M.B."/>
            <person name="Nascimento M.F."/>
            <person name="Queiroz-Telles F."/>
            <person name="Attili D.S."/>
            <person name="Gorbushina A."/>
        </authorList>
    </citation>
    <scope>NUCLEOTIDE SEQUENCE [LARGE SCALE GENOMIC DNA]</scope>
    <source>
        <strain evidence="1 2">CBS 125763</strain>
    </source>
</reference>
<name>A0A178Z242_9EURO</name>
<comment type="caution">
    <text evidence="1">The sequence shown here is derived from an EMBL/GenBank/DDBJ whole genome shotgun (WGS) entry which is preliminary data.</text>
</comment>